<keyword evidence="2" id="KW-0449">Lipoprotein</keyword>
<dbReference type="GO" id="GO:0005886">
    <property type="term" value="C:plasma membrane"/>
    <property type="evidence" value="ECO:0007669"/>
    <property type="project" value="UniProtKB-SubCell"/>
</dbReference>
<dbReference type="EMBL" id="CP036261">
    <property type="protein sequence ID" value="QDS88393.1"/>
    <property type="molecule type" value="Genomic_DNA"/>
</dbReference>
<dbReference type="Proteomes" id="UP000319557">
    <property type="component" value="Chromosome"/>
</dbReference>
<keyword evidence="6" id="KW-1185">Reference proteome</keyword>
<dbReference type="GO" id="GO:0015562">
    <property type="term" value="F:efflux transmembrane transporter activity"/>
    <property type="evidence" value="ECO:0007669"/>
    <property type="project" value="InterPro"/>
</dbReference>
<dbReference type="NCBIfam" id="TIGR01845">
    <property type="entry name" value="outer_NodT"/>
    <property type="match status" value="1"/>
</dbReference>
<evidence type="ECO:0000313" key="6">
    <source>
        <dbReference type="Proteomes" id="UP000319557"/>
    </source>
</evidence>
<dbReference type="PANTHER" id="PTHR30203:SF30">
    <property type="entry name" value="OUTER MEMBRANE PROTEIN-RELATED"/>
    <property type="match status" value="1"/>
</dbReference>
<dbReference type="InterPro" id="IPR010131">
    <property type="entry name" value="MdtP/NodT-like"/>
</dbReference>
<evidence type="ECO:0000313" key="5">
    <source>
        <dbReference type="EMBL" id="QDS88393.1"/>
    </source>
</evidence>
<dbReference type="SUPFAM" id="SSF56954">
    <property type="entry name" value="Outer membrane efflux proteins (OEP)"/>
    <property type="match status" value="1"/>
</dbReference>
<reference evidence="5 6" key="1">
    <citation type="submission" date="2019-02" db="EMBL/GenBank/DDBJ databases">
        <title>Deep-cultivation of Planctomycetes and their phenomic and genomic characterization uncovers novel biology.</title>
        <authorList>
            <person name="Wiegand S."/>
            <person name="Jogler M."/>
            <person name="Boedeker C."/>
            <person name="Pinto D."/>
            <person name="Vollmers J."/>
            <person name="Rivas-Marin E."/>
            <person name="Kohn T."/>
            <person name="Peeters S.H."/>
            <person name="Heuer A."/>
            <person name="Rast P."/>
            <person name="Oberbeckmann S."/>
            <person name="Bunk B."/>
            <person name="Jeske O."/>
            <person name="Meyerdierks A."/>
            <person name="Storesund J.E."/>
            <person name="Kallscheuer N."/>
            <person name="Luecker S."/>
            <person name="Lage O.M."/>
            <person name="Pohl T."/>
            <person name="Merkel B.J."/>
            <person name="Hornburger P."/>
            <person name="Mueller R.-W."/>
            <person name="Bruemmer F."/>
            <person name="Labrenz M."/>
            <person name="Spormann A.M."/>
            <person name="Op den Camp H."/>
            <person name="Overmann J."/>
            <person name="Amann R."/>
            <person name="Jetten M.S.M."/>
            <person name="Mascher T."/>
            <person name="Medema M.H."/>
            <person name="Devos D.P."/>
            <person name="Kaster A.-K."/>
            <person name="Ovreas L."/>
            <person name="Rohde M."/>
            <person name="Galperin M.Y."/>
            <person name="Jogler C."/>
        </authorList>
    </citation>
    <scope>NUCLEOTIDE SEQUENCE [LARGE SCALE GENOMIC DNA]</scope>
    <source>
        <strain evidence="5 6">EC9</strain>
    </source>
</reference>
<feature type="compositionally biased region" description="Polar residues" evidence="4">
    <location>
        <begin position="46"/>
        <end position="61"/>
    </location>
</feature>
<dbReference type="InterPro" id="IPR003423">
    <property type="entry name" value="OMP_efflux"/>
</dbReference>
<protein>
    <submittedName>
        <fullName evidence="5">Cation efflux system protein CusC</fullName>
    </submittedName>
</protein>
<evidence type="ECO:0000256" key="3">
    <source>
        <dbReference type="SAM" id="Coils"/>
    </source>
</evidence>
<dbReference type="PANTHER" id="PTHR30203">
    <property type="entry name" value="OUTER MEMBRANE CATION EFFLUX PROTEIN"/>
    <property type="match status" value="1"/>
</dbReference>
<evidence type="ECO:0000256" key="4">
    <source>
        <dbReference type="SAM" id="MobiDB-lite"/>
    </source>
</evidence>
<keyword evidence="2" id="KW-0812">Transmembrane</keyword>
<keyword evidence="3" id="KW-0175">Coiled coil</keyword>
<feature type="region of interest" description="Disordered" evidence="4">
    <location>
        <begin position="39"/>
        <end position="131"/>
    </location>
</feature>
<evidence type="ECO:0000256" key="2">
    <source>
        <dbReference type="RuleBase" id="RU362097"/>
    </source>
</evidence>
<organism evidence="5 6">
    <name type="scientific">Rosistilla ulvae</name>
    <dbReference type="NCBI Taxonomy" id="1930277"/>
    <lineage>
        <taxon>Bacteria</taxon>
        <taxon>Pseudomonadati</taxon>
        <taxon>Planctomycetota</taxon>
        <taxon>Planctomycetia</taxon>
        <taxon>Pirellulales</taxon>
        <taxon>Pirellulaceae</taxon>
        <taxon>Rosistilla</taxon>
    </lineage>
</organism>
<feature type="compositionally biased region" description="Basic and acidic residues" evidence="4">
    <location>
        <begin position="100"/>
        <end position="124"/>
    </location>
</feature>
<dbReference type="Gene3D" id="1.20.1600.10">
    <property type="entry name" value="Outer membrane efflux proteins (OEP)"/>
    <property type="match status" value="1"/>
</dbReference>
<proteinExistence type="inferred from homology"/>
<dbReference type="Gene3D" id="2.20.200.10">
    <property type="entry name" value="Outer membrane efflux proteins (OEP)"/>
    <property type="match status" value="1"/>
</dbReference>
<dbReference type="AlphaFoldDB" id="A0A517M0J8"/>
<comment type="subcellular location">
    <subcellularLocation>
        <location evidence="2">Cell membrane</location>
        <topology evidence="2">Lipid-anchor</topology>
    </subcellularLocation>
</comment>
<dbReference type="Pfam" id="PF02321">
    <property type="entry name" value="OEP"/>
    <property type="match status" value="2"/>
</dbReference>
<accession>A0A517M0J8</accession>
<evidence type="ECO:0000256" key="1">
    <source>
        <dbReference type="ARBA" id="ARBA00007613"/>
    </source>
</evidence>
<sequence length="594" mass="65181">MNRSDKRSKSRLKQRALIAAIITGAVMVQPGCGIPQLRGAKPGQAMPQTYTRPASTSSESVNWDVATAIPTEPPTVDATEESKPSEGGLIRLAGFLRQATKIEPDKSDDKDKTENQDEHGKPSEDQSVVSQAADDPISLFAPAAMPAVDSFDLANTGENSGQFDWHQFFDDPFLAGLIDQALVGNQELRILAEEIQIACNETYARSGEYRPFVDVGAGVGLEKSGEHTRAGAVEDQLEVAPGRGFPDPLPDFLVGANVSWQLDIWKKLRNAQSAAAMRYLSTQEGRNYVVTGLVAEIAENYYELLALDNRLMTLHKTIEIQQNSLKTADAMKEAGRGTELAVQRFQAEVRKNQSEKLIIEQEIVEVENRINFLVGRYPQHVQRMSVEYIDLTLQSISAGVPAQLLQNRPDIRAAERELQAAGLDIKVAKARFYPSLNLNAGVGYQAFAAGYLFRTPESLIYSIGGDLVAPLINKRAIQAAYRTANAKQLQAVYNYQQTVLHAYTEVINQLTKVSNYGKSIEIKKQQLASLEASVDSATKLFQNARAEYVEVLLAQREMMEAKMLIIDIKQQQLSATISAYQALGGSGGAPANFN</sequence>
<keyword evidence="2" id="KW-1134">Transmembrane beta strand</keyword>
<gene>
    <name evidence="5" type="primary">cusC_1</name>
    <name evidence="5" type="ORF">EC9_25830</name>
</gene>
<dbReference type="RefSeq" id="WP_246106096.1">
    <property type="nucleotide sequence ID" value="NZ_CP036261.1"/>
</dbReference>
<name>A0A517M0J8_9BACT</name>
<comment type="similarity">
    <text evidence="1 2">Belongs to the outer membrane factor (OMF) (TC 1.B.17) family.</text>
</comment>
<feature type="coiled-coil region" evidence="3">
    <location>
        <begin position="520"/>
        <end position="547"/>
    </location>
</feature>
<dbReference type="KEGG" id="ruv:EC9_25830"/>
<keyword evidence="2" id="KW-0564">Palmitate</keyword>
<keyword evidence="2" id="KW-0472">Membrane</keyword>